<dbReference type="Pfam" id="PF25898">
    <property type="entry name" value="LolA_2nd_metazoa"/>
    <property type="match status" value="1"/>
</dbReference>
<dbReference type="Proteomes" id="UP000762676">
    <property type="component" value="Unassembled WGS sequence"/>
</dbReference>
<organism evidence="2 3">
    <name type="scientific">Elysia marginata</name>
    <dbReference type="NCBI Taxonomy" id="1093978"/>
    <lineage>
        <taxon>Eukaryota</taxon>
        <taxon>Metazoa</taxon>
        <taxon>Spiralia</taxon>
        <taxon>Lophotrochozoa</taxon>
        <taxon>Mollusca</taxon>
        <taxon>Gastropoda</taxon>
        <taxon>Heterobranchia</taxon>
        <taxon>Euthyneura</taxon>
        <taxon>Panpulmonata</taxon>
        <taxon>Sacoglossa</taxon>
        <taxon>Placobranchoidea</taxon>
        <taxon>Plakobranchidae</taxon>
        <taxon>Elysia</taxon>
    </lineage>
</organism>
<evidence type="ECO:0000259" key="1">
    <source>
        <dbReference type="Pfam" id="PF25898"/>
    </source>
</evidence>
<feature type="domain" description="LolA-like" evidence="1">
    <location>
        <begin position="15"/>
        <end position="125"/>
    </location>
</feature>
<evidence type="ECO:0000313" key="2">
    <source>
        <dbReference type="EMBL" id="GFS13090.1"/>
    </source>
</evidence>
<keyword evidence="3" id="KW-1185">Reference proteome</keyword>
<dbReference type="AlphaFoldDB" id="A0AAV4IT14"/>
<accession>A0AAV4IT14</accession>
<name>A0AAV4IT14_9GAST</name>
<sequence>MYDKFAEPSPVKRVSPHEFRMAEAAMFFHTRRARVQLAGQRTIRGITTDVYIGLYPDPDKHRNFTVQWFISKAHWQVYAGASIESGALIRMEVYELASGNPTIYNVIEFENNAPDYDVFDTSPCYTPHQKIHFLLLVKGKNTLL</sequence>
<dbReference type="EMBL" id="BMAT01013440">
    <property type="protein sequence ID" value="GFS13090.1"/>
    <property type="molecule type" value="Genomic_DNA"/>
</dbReference>
<proteinExistence type="predicted"/>
<reference evidence="2 3" key="1">
    <citation type="journal article" date="2021" name="Elife">
        <title>Chloroplast acquisition without the gene transfer in kleptoplastic sea slugs, Plakobranchus ocellatus.</title>
        <authorList>
            <person name="Maeda T."/>
            <person name="Takahashi S."/>
            <person name="Yoshida T."/>
            <person name="Shimamura S."/>
            <person name="Takaki Y."/>
            <person name="Nagai Y."/>
            <person name="Toyoda A."/>
            <person name="Suzuki Y."/>
            <person name="Arimoto A."/>
            <person name="Ishii H."/>
            <person name="Satoh N."/>
            <person name="Nishiyama T."/>
            <person name="Hasebe M."/>
            <person name="Maruyama T."/>
            <person name="Minagawa J."/>
            <person name="Obokata J."/>
            <person name="Shigenobu S."/>
        </authorList>
    </citation>
    <scope>NUCLEOTIDE SEQUENCE [LARGE SCALE GENOMIC DNA]</scope>
</reference>
<evidence type="ECO:0000313" key="3">
    <source>
        <dbReference type="Proteomes" id="UP000762676"/>
    </source>
</evidence>
<protein>
    <submittedName>
        <fullName evidence="2">EF-hand domain-containing protein D1</fullName>
    </submittedName>
</protein>
<comment type="caution">
    <text evidence="2">The sequence shown here is derived from an EMBL/GenBank/DDBJ whole genome shotgun (WGS) entry which is preliminary data.</text>
</comment>
<gene>
    <name evidence="2" type="ORF">ElyMa_006713500</name>
</gene>
<dbReference type="InterPro" id="IPR058831">
    <property type="entry name" value="LolA-like_dom_2nd"/>
</dbReference>